<proteinExistence type="predicted"/>
<name>A0A380DTM3_STAAU</name>
<sequence length="84" mass="9570">MILIKLNGFKVDSEKDLEKDLKDQKIFGVAIIDKDFSKDAMSKTQKVVMDSKKEEMQQKVASGEIPPQVVQQMKQKMGNQQVEV</sequence>
<evidence type="ECO:0000313" key="1">
    <source>
        <dbReference type="EMBL" id="SUK45813.1"/>
    </source>
</evidence>
<dbReference type="AlphaFoldDB" id="A0A380DTM3"/>
<reference evidence="1 2" key="1">
    <citation type="submission" date="2018-06" db="EMBL/GenBank/DDBJ databases">
        <authorList>
            <consortium name="Pathogen Informatics"/>
            <person name="Doyle S."/>
        </authorList>
    </citation>
    <scope>NUCLEOTIDE SEQUENCE [LARGE SCALE GENOMIC DNA]</scope>
    <source>
        <strain evidence="1 2">NCTC5664</strain>
    </source>
</reference>
<dbReference type="Proteomes" id="UP000254502">
    <property type="component" value="Unassembled WGS sequence"/>
</dbReference>
<accession>A0A380DTM3</accession>
<organism evidence="1 2">
    <name type="scientific">Staphylococcus aureus</name>
    <dbReference type="NCBI Taxonomy" id="1280"/>
    <lineage>
        <taxon>Bacteria</taxon>
        <taxon>Bacillati</taxon>
        <taxon>Bacillota</taxon>
        <taxon>Bacilli</taxon>
        <taxon>Bacillales</taxon>
        <taxon>Staphylococcaceae</taxon>
        <taxon>Staphylococcus</taxon>
    </lineage>
</organism>
<evidence type="ECO:0000313" key="2">
    <source>
        <dbReference type="Proteomes" id="UP000254502"/>
    </source>
</evidence>
<dbReference type="Gene3D" id="3.40.1710.10">
    <property type="entry name" value="abc type-2 transporter like domain"/>
    <property type="match status" value="1"/>
</dbReference>
<dbReference type="EMBL" id="UHAQ01000002">
    <property type="protein sequence ID" value="SUK45813.1"/>
    <property type="molecule type" value="Genomic_DNA"/>
</dbReference>
<protein>
    <submittedName>
        <fullName evidence="1">Phage infection protein</fullName>
    </submittedName>
</protein>
<gene>
    <name evidence="1" type="ORF">NCTC5664_01481</name>
</gene>